<keyword evidence="3" id="KW-1185">Reference proteome</keyword>
<evidence type="ECO:0000313" key="1">
    <source>
        <dbReference type="EMBL" id="THU80175.1"/>
    </source>
</evidence>
<reference evidence="2 3" key="1">
    <citation type="journal article" date="2019" name="Nat. Ecol. Evol.">
        <title>Megaphylogeny resolves global patterns of mushroom evolution.</title>
        <authorList>
            <person name="Varga T."/>
            <person name="Krizsan K."/>
            <person name="Foldi C."/>
            <person name="Dima B."/>
            <person name="Sanchez-Garcia M."/>
            <person name="Sanchez-Ramirez S."/>
            <person name="Szollosi G.J."/>
            <person name="Szarkandi J.G."/>
            <person name="Papp V."/>
            <person name="Albert L."/>
            <person name="Andreopoulos W."/>
            <person name="Angelini C."/>
            <person name="Antonin V."/>
            <person name="Barry K.W."/>
            <person name="Bougher N.L."/>
            <person name="Buchanan P."/>
            <person name="Buyck B."/>
            <person name="Bense V."/>
            <person name="Catcheside P."/>
            <person name="Chovatia M."/>
            <person name="Cooper J."/>
            <person name="Damon W."/>
            <person name="Desjardin D."/>
            <person name="Finy P."/>
            <person name="Geml J."/>
            <person name="Haridas S."/>
            <person name="Hughes K."/>
            <person name="Justo A."/>
            <person name="Karasinski D."/>
            <person name="Kautmanova I."/>
            <person name="Kiss B."/>
            <person name="Kocsube S."/>
            <person name="Kotiranta H."/>
            <person name="LaButti K.M."/>
            <person name="Lechner B.E."/>
            <person name="Liimatainen K."/>
            <person name="Lipzen A."/>
            <person name="Lukacs Z."/>
            <person name="Mihaltcheva S."/>
            <person name="Morgado L.N."/>
            <person name="Niskanen T."/>
            <person name="Noordeloos M.E."/>
            <person name="Ohm R.A."/>
            <person name="Ortiz-Santana B."/>
            <person name="Ovrebo C."/>
            <person name="Racz N."/>
            <person name="Riley R."/>
            <person name="Savchenko A."/>
            <person name="Shiryaev A."/>
            <person name="Soop K."/>
            <person name="Spirin V."/>
            <person name="Szebenyi C."/>
            <person name="Tomsovsky M."/>
            <person name="Tulloss R.E."/>
            <person name="Uehling J."/>
            <person name="Grigoriev I.V."/>
            <person name="Vagvolgyi C."/>
            <person name="Papp T."/>
            <person name="Martin F.M."/>
            <person name="Miettinen O."/>
            <person name="Hibbett D.S."/>
            <person name="Nagy L.G."/>
        </authorList>
    </citation>
    <scope>NUCLEOTIDE SEQUENCE [LARGE SCALE GENOMIC DNA]</scope>
    <source>
        <strain evidence="2 3">CBS 962.96</strain>
    </source>
</reference>
<sequence>MVLEAAGSNELTTKGMKAKMMQSESELPYKFPCMCPLCQSIRRSPSFYNLSFLA</sequence>
<dbReference type="Proteomes" id="UP000297245">
    <property type="component" value="Unassembled WGS sequence"/>
</dbReference>
<gene>
    <name evidence="2" type="ORF">K435DRAFT_398496</name>
    <name evidence="1" type="ORF">K435DRAFT_505225</name>
</gene>
<protein>
    <submittedName>
        <fullName evidence="2">Uncharacterized protein</fullName>
    </submittedName>
</protein>
<proteinExistence type="predicted"/>
<evidence type="ECO:0000313" key="3">
    <source>
        <dbReference type="Proteomes" id="UP000297245"/>
    </source>
</evidence>
<evidence type="ECO:0000313" key="2">
    <source>
        <dbReference type="EMBL" id="THU84731.1"/>
    </source>
</evidence>
<dbReference type="AlphaFoldDB" id="A0A4S8L864"/>
<name>A0A4S8L864_DENBC</name>
<dbReference type="EMBL" id="ML179582">
    <property type="protein sequence ID" value="THU84731.1"/>
    <property type="molecule type" value="Genomic_DNA"/>
</dbReference>
<accession>A0A4S8L864</accession>
<dbReference type="EMBL" id="ML179933">
    <property type="protein sequence ID" value="THU80175.1"/>
    <property type="molecule type" value="Genomic_DNA"/>
</dbReference>
<organism evidence="2 3">
    <name type="scientific">Dendrothele bispora (strain CBS 962.96)</name>
    <dbReference type="NCBI Taxonomy" id="1314807"/>
    <lineage>
        <taxon>Eukaryota</taxon>
        <taxon>Fungi</taxon>
        <taxon>Dikarya</taxon>
        <taxon>Basidiomycota</taxon>
        <taxon>Agaricomycotina</taxon>
        <taxon>Agaricomycetes</taxon>
        <taxon>Agaricomycetidae</taxon>
        <taxon>Agaricales</taxon>
        <taxon>Agaricales incertae sedis</taxon>
        <taxon>Dendrothele</taxon>
    </lineage>
</organism>